<dbReference type="PANTHER" id="PTHR21011:SF1">
    <property type="entry name" value="SMALL RIBOSOMAL SUBUNIT PROTEIN BS6M"/>
    <property type="match status" value="1"/>
</dbReference>
<dbReference type="PANTHER" id="PTHR21011">
    <property type="entry name" value="MITOCHONDRIAL 28S RIBOSOMAL PROTEIN S6"/>
    <property type="match status" value="1"/>
</dbReference>
<dbReference type="EMBL" id="LKCN02000001">
    <property type="protein sequence ID" value="RCI17289.1"/>
    <property type="molecule type" value="Genomic_DNA"/>
</dbReference>
<proteinExistence type="inferred from homology"/>
<organism evidence="2 3">
    <name type="scientific">Ophiocordyceps polyrhachis-furcata BCC 54312</name>
    <dbReference type="NCBI Taxonomy" id="1330021"/>
    <lineage>
        <taxon>Eukaryota</taxon>
        <taxon>Fungi</taxon>
        <taxon>Dikarya</taxon>
        <taxon>Ascomycota</taxon>
        <taxon>Pezizomycotina</taxon>
        <taxon>Sordariomycetes</taxon>
        <taxon>Hypocreomycetidae</taxon>
        <taxon>Hypocreales</taxon>
        <taxon>Ophiocordycipitaceae</taxon>
        <taxon>Ophiocordyceps</taxon>
    </lineage>
</organism>
<evidence type="ECO:0000256" key="1">
    <source>
        <dbReference type="ARBA" id="ARBA00009512"/>
    </source>
</evidence>
<dbReference type="CDD" id="cd15465">
    <property type="entry name" value="bS6_mito"/>
    <property type="match status" value="1"/>
</dbReference>
<dbReference type="InterPro" id="IPR008949">
    <property type="entry name" value="Isoprenoid_synthase_dom_sf"/>
</dbReference>
<name>A0A367LSA9_9HYPO</name>
<protein>
    <recommendedName>
        <fullName evidence="4">Phytoene synthase</fullName>
    </recommendedName>
</protein>
<comment type="similarity">
    <text evidence="1">Belongs to the bacterial ribosomal protein bS6 family.</text>
</comment>
<dbReference type="SUPFAM" id="SSF54995">
    <property type="entry name" value="Ribosomal protein S6"/>
    <property type="match status" value="1"/>
</dbReference>
<dbReference type="GO" id="GO:0003735">
    <property type="term" value="F:structural constituent of ribosome"/>
    <property type="evidence" value="ECO:0007669"/>
    <property type="project" value="InterPro"/>
</dbReference>
<evidence type="ECO:0008006" key="4">
    <source>
        <dbReference type="Google" id="ProtNLM"/>
    </source>
</evidence>
<dbReference type="InterPro" id="IPR002060">
    <property type="entry name" value="Squ/phyt_synthse"/>
</dbReference>
<evidence type="ECO:0000313" key="3">
    <source>
        <dbReference type="Proteomes" id="UP000253664"/>
    </source>
</evidence>
<evidence type="ECO:0000313" key="2">
    <source>
        <dbReference type="EMBL" id="RCI17289.1"/>
    </source>
</evidence>
<dbReference type="AlphaFoldDB" id="A0A367LSA9"/>
<dbReference type="SUPFAM" id="SSF48576">
    <property type="entry name" value="Terpenoid synthases"/>
    <property type="match status" value="1"/>
</dbReference>
<dbReference type="InterPro" id="IPR000529">
    <property type="entry name" value="Ribosomal_bS6"/>
</dbReference>
<dbReference type="Proteomes" id="UP000253664">
    <property type="component" value="Unassembled WGS sequence"/>
</dbReference>
<dbReference type="Pfam" id="PF00494">
    <property type="entry name" value="SQS_PSY"/>
    <property type="match status" value="1"/>
</dbReference>
<dbReference type="STRING" id="1330021.A0A367LSA9"/>
<gene>
    <name evidence="2" type="ORF">L249_2469</name>
</gene>
<dbReference type="GO" id="GO:0070181">
    <property type="term" value="F:small ribosomal subunit rRNA binding"/>
    <property type="evidence" value="ECO:0007669"/>
    <property type="project" value="TreeGrafter"/>
</dbReference>
<accession>A0A367LSA9</accession>
<dbReference type="Pfam" id="PF01250">
    <property type="entry name" value="Ribosomal_S6"/>
    <property type="match status" value="1"/>
</dbReference>
<sequence length="455" mass="50814">MHRPSLALNGLRRLASGRRRTYVTDADIASARSYCLKQLDYDATLIHRFVPPTVRDAYAALRSLNLELVRLPELVSKPIIGAMRVKFWQESIDATLAGRPPREPICVLLYEALREMEQRTGSTATKQSIKFWISRLLKTRQNHMENRPFPTLETLEDYAENTYSTMMYATLAFMPLRSTHLDHLASHTGKASGIVAVLRGIPFLASPAQPVKTPSGAEAPSTREPCILLPLDVMAEAGVKEEDVFRRGPHAPGLEDAVFKVATRAHGHLLTAKSMFARLKQGQDAGHEFEHGGEADHVHGDDGDGDVQAGLRQSFGIFLEAVPAGLHLESLERANFNPYSVRNGRWKLPWRMWRALIVKTIGAVILNKGGVIRGISNWGVFTLPKPISANQMRYAHGHHFVIRYDSSVKVHEEVREILRTEPRMLRSAHVKLGDNKLETLAKFGPPNWMSGPGQL</sequence>
<dbReference type="OrthoDB" id="270318at2759"/>
<dbReference type="GO" id="GO:0006412">
    <property type="term" value="P:translation"/>
    <property type="evidence" value="ECO:0007669"/>
    <property type="project" value="InterPro"/>
</dbReference>
<dbReference type="Gene3D" id="1.10.600.10">
    <property type="entry name" value="Farnesyl Diphosphate Synthase"/>
    <property type="match status" value="1"/>
</dbReference>
<dbReference type="Gene3D" id="3.30.70.60">
    <property type="match status" value="1"/>
</dbReference>
<keyword evidence="3" id="KW-1185">Reference proteome</keyword>
<comment type="caution">
    <text evidence="2">The sequence shown here is derived from an EMBL/GenBank/DDBJ whole genome shotgun (WGS) entry which is preliminary data.</text>
</comment>
<reference evidence="2 3" key="1">
    <citation type="journal article" date="2015" name="BMC Genomics">
        <title>Insights from the genome of Ophiocordyceps polyrhachis-furcata to pathogenicity and host specificity in insect fungi.</title>
        <authorList>
            <person name="Wichadakul D."/>
            <person name="Kobmoo N."/>
            <person name="Ingsriswang S."/>
            <person name="Tangphatsornruang S."/>
            <person name="Chantasingh D."/>
            <person name="Luangsa-ard J.J."/>
            <person name="Eurwilaichitr L."/>
        </authorList>
    </citation>
    <scope>NUCLEOTIDE SEQUENCE [LARGE SCALE GENOMIC DNA]</scope>
    <source>
        <strain evidence="2 3">BCC 54312</strain>
    </source>
</reference>
<dbReference type="GO" id="GO:0005763">
    <property type="term" value="C:mitochondrial small ribosomal subunit"/>
    <property type="evidence" value="ECO:0007669"/>
    <property type="project" value="TreeGrafter"/>
</dbReference>
<dbReference type="InterPro" id="IPR035980">
    <property type="entry name" value="Ribosomal_bS6_sf"/>
</dbReference>
<dbReference type="InterPro" id="IPR014717">
    <property type="entry name" value="Transl_elong_EF1B/ribsomal_bS6"/>
</dbReference>